<feature type="compositionally biased region" description="Gly residues" evidence="1">
    <location>
        <begin position="219"/>
        <end position="232"/>
    </location>
</feature>
<feature type="transmembrane region" description="Helical" evidence="2">
    <location>
        <begin position="477"/>
        <end position="494"/>
    </location>
</feature>
<sequence length="567" mass="64761">MRIPDTKRFLNSSLIQGSRNVTKFSPANTGQIGCSRLKPLKQLKMQYLEICQPIEDGVYFQEDEFQVFQEDEFQVFRPKQVSLQIPYQVHYDRVLMELKQYHHKTQYGMVLNEFEDHIRSKYYQPYHKNQFNYVLWEMKAQRIEMNALNSFGEVIGELQQNSTYRSNYDRVLMELNQNHLNDRRIQETLSKLNKQNGISPYKLPGFSISSDTDNGFHDGSGNGGFGFGGSGPNDGSDPNDDPGDESNHLVLVIFYGGVFWVGNLISKYSYERLQKSFNKLIYKFFQDSAPYELQETEFQHLTQEGLALKALLKKQAFPLMLYGLSLTALSVLVNPLHLPELLNRLGAIGSFMGQGIILLLPPPFRAIAQILGRGITFVTRAARIFILPTIRICRRVGILGLQVGIIFKIISLVGGLYQLYFFKVVDPELIKQGLGLAKQTQTNLLDAALQPTHLFTLNFLKAASVFSLGFLPKDTPLYLKTVFGVCLVAFLLKDPGEILQKISTYLFLRPEFQKILYSISGRGLLICFVTATARADRQFQKYTLFYVALCYFLRVYHLALTATSNYF</sequence>
<accession>A0A386B045</accession>
<evidence type="ECO:0000256" key="2">
    <source>
        <dbReference type="SAM" id="Phobius"/>
    </source>
</evidence>
<feature type="transmembrane region" description="Helical" evidence="2">
    <location>
        <begin position="249"/>
        <end position="270"/>
    </location>
</feature>
<geneLocation type="chloroplast" evidence="3"/>
<keyword evidence="3" id="KW-0150">Chloroplast</keyword>
<feature type="transmembrane region" description="Helical" evidence="2">
    <location>
        <begin position="316"/>
        <end position="334"/>
    </location>
</feature>
<gene>
    <name evidence="3" type="primary">orf567</name>
</gene>
<protein>
    <submittedName>
        <fullName evidence="3">Uncharacterized protein</fullName>
    </submittedName>
</protein>
<feature type="transmembrane region" description="Helical" evidence="2">
    <location>
        <begin position="398"/>
        <end position="420"/>
    </location>
</feature>
<keyword evidence="2" id="KW-1133">Transmembrane helix</keyword>
<reference evidence="3" key="1">
    <citation type="submission" date="2018-07" db="EMBL/GenBank/DDBJ databases">
        <authorList>
            <person name="Quirk P.G."/>
            <person name="Krulwich T.A."/>
        </authorList>
    </citation>
    <scope>NUCLEOTIDE SEQUENCE</scope>
</reference>
<evidence type="ECO:0000256" key="1">
    <source>
        <dbReference type="SAM" id="MobiDB-lite"/>
    </source>
</evidence>
<keyword evidence="3" id="KW-0934">Plastid</keyword>
<dbReference type="GeneID" id="38279005"/>
<evidence type="ECO:0000313" key="3">
    <source>
        <dbReference type="EMBL" id="AYC65064.1"/>
    </source>
</evidence>
<dbReference type="RefSeq" id="YP_009519213.1">
    <property type="nucleotide sequence ID" value="NC_039523.1"/>
</dbReference>
<feature type="region of interest" description="Disordered" evidence="1">
    <location>
        <begin position="219"/>
        <end position="242"/>
    </location>
</feature>
<dbReference type="EMBL" id="MH591106">
    <property type="protein sequence ID" value="AYC65064.1"/>
    <property type="molecule type" value="Genomic_DNA"/>
</dbReference>
<feature type="transmembrane region" description="Helical" evidence="2">
    <location>
        <begin position="545"/>
        <end position="566"/>
    </location>
</feature>
<name>A0A386B045_9CHLO</name>
<dbReference type="AlphaFoldDB" id="A0A386B045"/>
<proteinExistence type="predicted"/>
<organism evidence="3">
    <name type="scientific">Caulerpa verticillata</name>
    <dbReference type="NCBI Taxonomy" id="177082"/>
    <lineage>
        <taxon>Eukaryota</taxon>
        <taxon>Viridiplantae</taxon>
        <taxon>Chlorophyta</taxon>
        <taxon>core chlorophytes</taxon>
        <taxon>Ulvophyceae</taxon>
        <taxon>TCBD clade</taxon>
        <taxon>Bryopsidales</taxon>
        <taxon>Halimedineae</taxon>
        <taxon>Caulerpaceae</taxon>
        <taxon>Caulerpa</taxon>
    </lineage>
</organism>
<keyword evidence="2" id="KW-0812">Transmembrane</keyword>
<keyword evidence="2" id="KW-0472">Membrane</keyword>
<reference evidence="3" key="2">
    <citation type="journal article" date="2019" name="Mol. Phylogenet. Evol.">
        <title>Reassessment of the classification of bryopsidales (chlorophyta) based on chloroplast phylogenomic analyses.</title>
        <authorList>
            <person name="Cremen M.C."/>
            <person name="Leliaert F."/>
            <person name="West J."/>
            <person name="Lam D.W."/>
            <person name="Shimada S."/>
            <person name="Lopez-Bautista J.M."/>
            <person name="Verbruggen H."/>
        </authorList>
    </citation>
    <scope>NUCLEOTIDE SEQUENCE</scope>
</reference>